<sequence length="83" mass="9323">MKLSEQLQLLDRLNDLILRKGTGNYLSLSTRLAVSPRQVYYLLDALEDLGAEIAYCKIRQSYYYVNEGGLDFSGLVLSSKNGS</sequence>
<evidence type="ECO:0008006" key="3">
    <source>
        <dbReference type="Google" id="ProtNLM"/>
    </source>
</evidence>
<dbReference type="EMBL" id="CP002691">
    <property type="protein sequence ID" value="AEE51721.1"/>
    <property type="molecule type" value="Genomic_DNA"/>
</dbReference>
<reference evidence="1 2" key="1">
    <citation type="journal article" date="2011" name="Stand. Genomic Sci.">
        <title>Complete genome sequence of Haliscomenobacter hydrossis type strain (O).</title>
        <authorList>
            <consortium name="US DOE Joint Genome Institute (JGI-PGF)"/>
            <person name="Daligault H."/>
            <person name="Lapidus A."/>
            <person name="Zeytun A."/>
            <person name="Nolan M."/>
            <person name="Lucas S."/>
            <person name="Del Rio T.G."/>
            <person name="Tice H."/>
            <person name="Cheng J.F."/>
            <person name="Tapia R."/>
            <person name="Han C."/>
            <person name="Goodwin L."/>
            <person name="Pitluck S."/>
            <person name="Liolios K."/>
            <person name="Pagani I."/>
            <person name="Ivanova N."/>
            <person name="Huntemann M."/>
            <person name="Mavromatis K."/>
            <person name="Mikhailova N."/>
            <person name="Pati A."/>
            <person name="Chen A."/>
            <person name="Palaniappan K."/>
            <person name="Land M."/>
            <person name="Hauser L."/>
            <person name="Brambilla E.M."/>
            <person name="Rohde M."/>
            <person name="Verbarg S."/>
            <person name="Goker M."/>
            <person name="Bristow J."/>
            <person name="Eisen J.A."/>
            <person name="Markowitz V."/>
            <person name="Hugenholtz P."/>
            <person name="Kyrpides N.C."/>
            <person name="Klenk H.P."/>
            <person name="Woyke T."/>
        </authorList>
    </citation>
    <scope>NUCLEOTIDE SEQUENCE [LARGE SCALE GENOMIC DNA]</scope>
    <source>
        <strain evidence="2">ATCC 27775 / DSM 1100 / LMG 10767 / O</strain>
    </source>
</reference>
<protein>
    <recommendedName>
        <fullName evidence="3">Helix-turn-helix type 11 domain-containing protein</fullName>
    </recommendedName>
</protein>
<organism evidence="1 2">
    <name type="scientific">Haliscomenobacter hydrossis (strain ATCC 27775 / DSM 1100 / LMG 10767 / O)</name>
    <dbReference type="NCBI Taxonomy" id="760192"/>
    <lineage>
        <taxon>Bacteria</taxon>
        <taxon>Pseudomonadati</taxon>
        <taxon>Bacteroidota</taxon>
        <taxon>Saprospiria</taxon>
        <taxon>Saprospirales</taxon>
        <taxon>Haliscomenobacteraceae</taxon>
        <taxon>Haliscomenobacter</taxon>
    </lineage>
</organism>
<keyword evidence="2" id="KW-1185">Reference proteome</keyword>
<reference key="2">
    <citation type="submission" date="2011-04" db="EMBL/GenBank/DDBJ databases">
        <title>Complete sequence of chromosome of Haliscomenobacter hydrossis DSM 1100.</title>
        <authorList>
            <consortium name="US DOE Joint Genome Institute (JGI-PGF)"/>
            <person name="Lucas S."/>
            <person name="Han J."/>
            <person name="Lapidus A."/>
            <person name="Bruce D."/>
            <person name="Goodwin L."/>
            <person name="Pitluck S."/>
            <person name="Peters L."/>
            <person name="Kyrpides N."/>
            <person name="Mavromatis K."/>
            <person name="Ivanova N."/>
            <person name="Ovchinnikova G."/>
            <person name="Pagani I."/>
            <person name="Daligault H."/>
            <person name="Detter J.C."/>
            <person name="Han C."/>
            <person name="Land M."/>
            <person name="Hauser L."/>
            <person name="Markowitz V."/>
            <person name="Cheng J.-F."/>
            <person name="Hugenholtz P."/>
            <person name="Woyke T."/>
            <person name="Wu D."/>
            <person name="Verbarg S."/>
            <person name="Frueling A."/>
            <person name="Brambilla E."/>
            <person name="Klenk H.-P."/>
            <person name="Eisen J.A."/>
        </authorList>
    </citation>
    <scope>NUCLEOTIDE SEQUENCE</scope>
    <source>
        <strain>DSM 1100</strain>
    </source>
</reference>
<gene>
    <name evidence="1" type="ordered locus">Halhy_3870</name>
</gene>
<dbReference type="AlphaFoldDB" id="F4L387"/>
<dbReference type="KEGG" id="hhy:Halhy_3870"/>
<evidence type="ECO:0000313" key="2">
    <source>
        <dbReference type="Proteomes" id="UP000008461"/>
    </source>
</evidence>
<name>F4L387_HALH1</name>
<proteinExistence type="predicted"/>
<accession>F4L387</accession>
<dbReference type="Proteomes" id="UP000008461">
    <property type="component" value="Chromosome"/>
</dbReference>
<dbReference type="STRING" id="760192.Halhy_3870"/>
<evidence type="ECO:0000313" key="1">
    <source>
        <dbReference type="EMBL" id="AEE51721.1"/>
    </source>
</evidence>
<dbReference type="HOGENOM" id="CLU_2537863_0_0_10"/>